<dbReference type="Gene3D" id="3.30.70.260">
    <property type="match status" value="1"/>
</dbReference>
<feature type="domain" description="ACT" evidence="2">
    <location>
        <begin position="4"/>
        <end position="79"/>
    </location>
</feature>
<reference evidence="3 4" key="1">
    <citation type="submission" date="2011-08" db="EMBL/GenBank/DDBJ databases">
        <title>The Genome Sequence of Selenomonas noxia F0398.</title>
        <authorList>
            <consortium name="The Broad Institute Genome Sequencing Platform"/>
            <person name="Earl A."/>
            <person name="Ward D."/>
            <person name="Feldgarden M."/>
            <person name="Gevers D."/>
            <person name="Izard J."/>
            <person name="Ganesan A."/>
            <person name="Blanton J.M."/>
            <person name="Baranova O.V."/>
            <person name="Tanner A.C."/>
            <person name="Dewhirst F.E."/>
            <person name="Young S.K."/>
            <person name="Zeng Q."/>
            <person name="Gargeya S."/>
            <person name="Fitzgerald M."/>
            <person name="Haas B."/>
            <person name="Abouelleil A."/>
            <person name="Alvarado L."/>
            <person name="Arachchi H.M."/>
            <person name="Berlin A."/>
            <person name="Brown A."/>
            <person name="Chapman S.B."/>
            <person name="Chen Z."/>
            <person name="Dunbar C."/>
            <person name="Freedman E."/>
            <person name="Gearin G."/>
            <person name="Gellesch M."/>
            <person name="Goldberg J."/>
            <person name="Griggs A."/>
            <person name="Gujja S."/>
            <person name="Heiman D."/>
            <person name="Howarth C."/>
            <person name="Larson L."/>
            <person name="Lui A."/>
            <person name="MacDonald P.J.P."/>
            <person name="Montmayeur A."/>
            <person name="Murphy C."/>
            <person name="Neiman D."/>
            <person name="Pearson M."/>
            <person name="Priest M."/>
            <person name="Roberts A."/>
            <person name="Saif S."/>
            <person name="Shea T."/>
            <person name="Shenoy N."/>
            <person name="Sisk P."/>
            <person name="Stolte C."/>
            <person name="Sykes S."/>
            <person name="Wortman J."/>
            <person name="Nusbaum C."/>
            <person name="Birren B."/>
        </authorList>
    </citation>
    <scope>NUCLEOTIDE SEQUENCE [LARGE SCALE GENOMIC DNA]</scope>
    <source>
        <strain evidence="3 4">F0398</strain>
    </source>
</reference>
<dbReference type="InterPro" id="IPR022986">
    <property type="entry name" value="UPF0237_ACT"/>
</dbReference>
<dbReference type="EMBL" id="ADGH01000004">
    <property type="protein sequence ID" value="EHG25240.1"/>
    <property type="molecule type" value="Genomic_DNA"/>
</dbReference>
<gene>
    <name evidence="3" type="ORF">HMPREF9432_00620</name>
</gene>
<sequence length="90" mass="10259">MKLVVTIVGRDQVGIVAMVSGILAEQRVNIMNVNQNIMDGFFNMVMIAEMPDDAEIRLKDLQEMLRKKGEECGLEIKVQHQEIFQVMHSI</sequence>
<comment type="caution">
    <text evidence="3">The sequence shown here is derived from an EMBL/GenBank/DDBJ whole genome shotgun (WGS) entry which is preliminary data.</text>
</comment>
<evidence type="ECO:0000256" key="1">
    <source>
        <dbReference type="HAMAP-Rule" id="MF_01054"/>
    </source>
</evidence>
<dbReference type="InterPro" id="IPR050990">
    <property type="entry name" value="UPF0237/GcvR_regulator"/>
</dbReference>
<dbReference type="PANTHER" id="PTHR34875:SF6">
    <property type="entry name" value="UPF0237 PROTEIN MJ1558"/>
    <property type="match status" value="1"/>
</dbReference>
<evidence type="ECO:0000313" key="4">
    <source>
        <dbReference type="Proteomes" id="UP000003175"/>
    </source>
</evidence>
<dbReference type="PANTHER" id="PTHR34875">
    <property type="entry name" value="UPF0237 PROTEIN MJ1558"/>
    <property type="match status" value="1"/>
</dbReference>
<dbReference type="HAMAP" id="MF_01054">
    <property type="entry name" value="UPF0237"/>
    <property type="match status" value="1"/>
</dbReference>
<dbReference type="RefSeq" id="WP_006694357.1">
    <property type="nucleotide sequence ID" value="NZ_JH376858.1"/>
</dbReference>
<dbReference type="InterPro" id="IPR002912">
    <property type="entry name" value="ACT_dom"/>
</dbReference>
<dbReference type="SUPFAM" id="SSF55021">
    <property type="entry name" value="ACT-like"/>
    <property type="match status" value="1"/>
</dbReference>
<comment type="similarity">
    <text evidence="1">Belongs to the UPF0237 family.</text>
</comment>
<evidence type="ECO:0000259" key="2">
    <source>
        <dbReference type="PROSITE" id="PS51671"/>
    </source>
</evidence>
<dbReference type="PROSITE" id="PS51671">
    <property type="entry name" value="ACT"/>
    <property type="match status" value="1"/>
</dbReference>
<keyword evidence="4" id="KW-1185">Reference proteome</keyword>
<dbReference type="Proteomes" id="UP000003175">
    <property type="component" value="Unassembled WGS sequence"/>
</dbReference>
<accession>A0ABP2MRF0</accession>
<evidence type="ECO:0000313" key="3">
    <source>
        <dbReference type="EMBL" id="EHG25240.1"/>
    </source>
</evidence>
<dbReference type="InterPro" id="IPR045865">
    <property type="entry name" value="ACT-like_dom_sf"/>
</dbReference>
<protein>
    <recommendedName>
        <fullName evidence="1">UPF0237 protein HMPREF9432_00620</fullName>
    </recommendedName>
</protein>
<dbReference type="Pfam" id="PF13740">
    <property type="entry name" value="ACT_6"/>
    <property type="match status" value="1"/>
</dbReference>
<organism evidence="3 4">
    <name type="scientific">Selenomonas noxia F0398</name>
    <dbReference type="NCBI Taxonomy" id="702437"/>
    <lineage>
        <taxon>Bacteria</taxon>
        <taxon>Bacillati</taxon>
        <taxon>Bacillota</taxon>
        <taxon>Negativicutes</taxon>
        <taxon>Selenomonadales</taxon>
        <taxon>Selenomonadaceae</taxon>
        <taxon>Selenomonas</taxon>
    </lineage>
</organism>
<name>A0ABP2MRF0_9FIRM</name>
<dbReference type="CDD" id="cd04872">
    <property type="entry name" value="ACT_1ZPV"/>
    <property type="match status" value="1"/>
</dbReference>
<proteinExistence type="inferred from homology"/>
<dbReference type="GeneID" id="32476385"/>
<dbReference type="NCBIfam" id="NF001220">
    <property type="entry name" value="PRK00194.1"/>
    <property type="match status" value="1"/>
</dbReference>